<reference evidence="8 9" key="1">
    <citation type="submission" date="2017-09" db="EMBL/GenBank/DDBJ databases">
        <title>Genomics of the genus Arcobacter.</title>
        <authorList>
            <person name="Perez-Cataluna A."/>
            <person name="Figueras M.J."/>
            <person name="Salas-Masso N."/>
        </authorList>
    </citation>
    <scope>NUCLEOTIDE SEQUENCE [LARGE SCALE GENOMIC DNA]</scope>
    <source>
        <strain evidence="8 9">F156-34</strain>
    </source>
</reference>
<feature type="transmembrane region" description="Helical" evidence="6">
    <location>
        <begin position="155"/>
        <end position="176"/>
    </location>
</feature>
<feature type="transmembrane region" description="Helical" evidence="6">
    <location>
        <begin position="248"/>
        <end position="266"/>
    </location>
</feature>
<feature type="transmembrane region" description="Helical" evidence="6">
    <location>
        <begin position="67"/>
        <end position="88"/>
    </location>
</feature>
<dbReference type="PANTHER" id="PTHR32322:SF18">
    <property type="entry name" value="S-ADENOSYLMETHIONINE_S-ADENOSYLHOMOCYSTEINE TRANSPORTER"/>
    <property type="match status" value="1"/>
</dbReference>
<dbReference type="PANTHER" id="PTHR32322">
    <property type="entry name" value="INNER MEMBRANE TRANSPORTER"/>
    <property type="match status" value="1"/>
</dbReference>
<keyword evidence="5 6" id="KW-0472">Membrane</keyword>
<comment type="subcellular location">
    <subcellularLocation>
        <location evidence="1">Cell membrane</location>
        <topology evidence="1">Multi-pass membrane protein</topology>
    </subcellularLocation>
</comment>
<feature type="transmembrane region" description="Helical" evidence="6">
    <location>
        <begin position="183"/>
        <end position="206"/>
    </location>
</feature>
<feature type="domain" description="EamA" evidence="7">
    <location>
        <begin position="7"/>
        <end position="138"/>
    </location>
</feature>
<evidence type="ECO:0000256" key="1">
    <source>
        <dbReference type="ARBA" id="ARBA00004651"/>
    </source>
</evidence>
<dbReference type="RefSeq" id="WP_129060653.1">
    <property type="nucleotide sequence ID" value="NZ_NXIE01000001.1"/>
</dbReference>
<evidence type="ECO:0000256" key="5">
    <source>
        <dbReference type="ARBA" id="ARBA00023136"/>
    </source>
</evidence>
<keyword evidence="2" id="KW-1003">Cell membrane</keyword>
<proteinExistence type="predicted"/>
<evidence type="ECO:0000259" key="7">
    <source>
        <dbReference type="Pfam" id="PF00892"/>
    </source>
</evidence>
<dbReference type="InterPro" id="IPR037185">
    <property type="entry name" value="EmrE-like"/>
</dbReference>
<feature type="transmembrane region" description="Helical" evidence="6">
    <location>
        <begin position="218"/>
        <end position="236"/>
    </location>
</feature>
<dbReference type="Pfam" id="PF00892">
    <property type="entry name" value="EamA"/>
    <property type="match status" value="2"/>
</dbReference>
<dbReference type="InterPro" id="IPR050638">
    <property type="entry name" value="AA-Vitamin_Transporters"/>
</dbReference>
<organism evidence="8 9">
    <name type="scientific">Halarcobacter mediterraneus</name>
    <dbReference type="NCBI Taxonomy" id="2023153"/>
    <lineage>
        <taxon>Bacteria</taxon>
        <taxon>Pseudomonadati</taxon>
        <taxon>Campylobacterota</taxon>
        <taxon>Epsilonproteobacteria</taxon>
        <taxon>Campylobacterales</taxon>
        <taxon>Arcobacteraceae</taxon>
        <taxon>Halarcobacter</taxon>
    </lineage>
</organism>
<keyword evidence="3 6" id="KW-0812">Transmembrane</keyword>
<gene>
    <name evidence="8" type="ORF">CP965_03420</name>
</gene>
<keyword evidence="4 6" id="KW-1133">Transmembrane helix</keyword>
<dbReference type="GO" id="GO:0005886">
    <property type="term" value="C:plasma membrane"/>
    <property type="evidence" value="ECO:0007669"/>
    <property type="project" value="UniProtKB-SubCell"/>
</dbReference>
<evidence type="ECO:0000313" key="8">
    <source>
        <dbReference type="EMBL" id="RXK14513.1"/>
    </source>
</evidence>
<dbReference type="AlphaFoldDB" id="A0A4Q1AYR5"/>
<name>A0A4Q1AYR5_9BACT</name>
<feature type="transmembrane region" description="Helical" evidence="6">
    <location>
        <begin position="124"/>
        <end position="143"/>
    </location>
</feature>
<feature type="domain" description="EamA" evidence="7">
    <location>
        <begin position="153"/>
        <end position="290"/>
    </location>
</feature>
<evidence type="ECO:0000256" key="6">
    <source>
        <dbReference type="SAM" id="Phobius"/>
    </source>
</evidence>
<evidence type="ECO:0000256" key="3">
    <source>
        <dbReference type="ARBA" id="ARBA00022692"/>
    </source>
</evidence>
<keyword evidence="9" id="KW-1185">Reference proteome</keyword>
<dbReference type="OrthoDB" id="5338957at2"/>
<feature type="transmembrane region" description="Helical" evidence="6">
    <location>
        <begin position="7"/>
        <end position="25"/>
    </location>
</feature>
<dbReference type="EMBL" id="NXIE01000001">
    <property type="protein sequence ID" value="RXK14513.1"/>
    <property type="molecule type" value="Genomic_DNA"/>
</dbReference>
<evidence type="ECO:0000256" key="2">
    <source>
        <dbReference type="ARBA" id="ARBA00022475"/>
    </source>
</evidence>
<dbReference type="SUPFAM" id="SSF103481">
    <property type="entry name" value="Multidrug resistance efflux transporter EmrE"/>
    <property type="match status" value="1"/>
</dbReference>
<sequence length="301" mass="33946">MSKDLNAHLIILVATFLVGGSFIVSQKLSGIIDPISINLLRFIIASLALAPFVFIKKEFRKKVIPTFKRAMIISFFYSAFFIGLFTSLEYTTALNTGTIFTLVPLLTAFFAIFVFKQKISSKQYLIYFIGIIGTSIVVFKGSLDMFLSLSLNKGDILFLFSISSMALYSICAKFFYKEDDKMIVLVFMTLVGGSIWMALALFFLNIPLEWNKIDNTQFLYVAYLSIAATLITSYLYQKGTVILGPRKVMAYIYLNPATIAILLFVFEFKLINIWMIIGILISSFATFILLKDNIIVASVKK</sequence>
<comment type="caution">
    <text evidence="8">The sequence shown here is derived from an EMBL/GenBank/DDBJ whole genome shotgun (WGS) entry which is preliminary data.</text>
</comment>
<evidence type="ECO:0000256" key="4">
    <source>
        <dbReference type="ARBA" id="ARBA00022989"/>
    </source>
</evidence>
<feature type="transmembrane region" description="Helical" evidence="6">
    <location>
        <begin position="272"/>
        <end position="290"/>
    </location>
</feature>
<evidence type="ECO:0000313" key="9">
    <source>
        <dbReference type="Proteomes" id="UP000289718"/>
    </source>
</evidence>
<dbReference type="InterPro" id="IPR000620">
    <property type="entry name" value="EamA_dom"/>
</dbReference>
<accession>A0A4Q1AYR5</accession>
<feature type="transmembrane region" description="Helical" evidence="6">
    <location>
        <begin position="94"/>
        <end position="115"/>
    </location>
</feature>
<dbReference type="Proteomes" id="UP000289718">
    <property type="component" value="Unassembled WGS sequence"/>
</dbReference>
<feature type="transmembrane region" description="Helical" evidence="6">
    <location>
        <begin position="37"/>
        <end position="55"/>
    </location>
</feature>
<protein>
    <submittedName>
        <fullName evidence="8">EamA family transporter</fullName>
    </submittedName>
</protein>